<dbReference type="PIRSF" id="PIRSF002560">
    <property type="entry name" value="Bacterioferritin"/>
    <property type="match status" value="1"/>
</dbReference>
<feature type="domain" description="Ferritin-like diiron" evidence="12">
    <location>
        <begin position="1"/>
        <end position="145"/>
    </location>
</feature>
<evidence type="ECO:0000256" key="3">
    <source>
        <dbReference type="ARBA" id="ARBA00022448"/>
    </source>
</evidence>
<dbReference type="CDD" id="cd00907">
    <property type="entry name" value="Bacterioferritin"/>
    <property type="match status" value="1"/>
</dbReference>
<evidence type="ECO:0000256" key="8">
    <source>
        <dbReference type="ARBA" id="ARBA00036243"/>
    </source>
</evidence>
<dbReference type="AlphaFoldDB" id="A0A0U1Q001"/>
<dbReference type="OrthoDB" id="9800505at2"/>
<keyword evidence="2 9" id="KW-0409">Iron storage</keyword>
<dbReference type="PROSITE" id="PS00549">
    <property type="entry name" value="BACTERIOFERRITIN"/>
    <property type="match status" value="1"/>
</dbReference>
<feature type="binding site" evidence="10">
    <location>
        <position position="54"/>
    </location>
    <ligand>
        <name>Fe cation</name>
        <dbReference type="ChEBI" id="CHEBI:24875"/>
        <label>1</label>
    </ligand>
</feature>
<dbReference type="InterPro" id="IPR008331">
    <property type="entry name" value="Ferritin_DPS_dom"/>
</dbReference>
<evidence type="ECO:0000313" key="13">
    <source>
        <dbReference type="EMBL" id="KKW68080.1"/>
    </source>
</evidence>
<dbReference type="RefSeq" id="WP_046741790.1">
    <property type="nucleotide sequence ID" value="NZ_LBNQ01000023.1"/>
</dbReference>
<keyword evidence="14" id="KW-1185">Reference proteome</keyword>
<dbReference type="SUPFAM" id="SSF47240">
    <property type="entry name" value="Ferritin-like"/>
    <property type="match status" value="1"/>
</dbReference>
<dbReference type="Pfam" id="PF00210">
    <property type="entry name" value="Ferritin"/>
    <property type="match status" value="1"/>
</dbReference>
<comment type="similarity">
    <text evidence="1 9 11">Belongs to the bacterioferritin family.</text>
</comment>
<protein>
    <recommendedName>
        <fullName evidence="9 11">Bacterioferritin</fullName>
    </recommendedName>
</protein>
<comment type="catalytic activity">
    <reaction evidence="8">
        <text>Fe(2+)(in) = Fe(2+)(out)</text>
        <dbReference type="Rhea" id="RHEA:28486"/>
        <dbReference type="ChEBI" id="CHEBI:29033"/>
    </reaction>
</comment>
<dbReference type="EMBL" id="LBNQ01000023">
    <property type="protein sequence ID" value="KKW68080.1"/>
    <property type="molecule type" value="Genomic_DNA"/>
</dbReference>
<name>A0A0U1Q001_9BURK</name>
<dbReference type="InterPro" id="IPR009040">
    <property type="entry name" value="Ferritin-like_diiron"/>
</dbReference>
<evidence type="ECO:0000313" key="14">
    <source>
        <dbReference type="Proteomes" id="UP000050580"/>
    </source>
</evidence>
<evidence type="ECO:0000256" key="4">
    <source>
        <dbReference type="ARBA" id="ARBA00022496"/>
    </source>
</evidence>
<dbReference type="PRINTS" id="PR00601">
    <property type="entry name" value="BACFERRITIN"/>
</dbReference>
<dbReference type="PATRIC" id="fig|1610491.3.peg.1609"/>
<evidence type="ECO:0000256" key="6">
    <source>
        <dbReference type="ARBA" id="ARBA00023004"/>
    </source>
</evidence>
<keyword evidence="7" id="KW-0406">Ion transport</keyword>
<dbReference type="NCBIfam" id="TIGR00754">
    <property type="entry name" value="bfr"/>
    <property type="match status" value="1"/>
</dbReference>
<dbReference type="PROSITE" id="PS50905">
    <property type="entry name" value="FERRITIN_LIKE"/>
    <property type="match status" value="1"/>
</dbReference>
<feature type="binding site" evidence="10">
    <location>
        <position position="93"/>
    </location>
    <ligand>
        <name>Fe cation</name>
        <dbReference type="ChEBI" id="CHEBI:24875"/>
        <label>2</label>
    </ligand>
</feature>
<dbReference type="InterPro" id="IPR009078">
    <property type="entry name" value="Ferritin-like_SF"/>
</dbReference>
<reference evidence="13 14" key="1">
    <citation type="submission" date="2015-05" db="EMBL/GenBank/DDBJ databases">
        <title>Draft genome sequence of Lampropedia sp. CT6, isolated from the microbial mat of a hot water spring, located at Manikaran, India.</title>
        <authorList>
            <person name="Tripathi C."/>
            <person name="Rani P."/>
            <person name="Mahato N.K."/>
            <person name="Lal R."/>
        </authorList>
    </citation>
    <scope>NUCLEOTIDE SEQUENCE [LARGE SCALE GENOMIC DNA]</scope>
    <source>
        <strain evidence="13 14">CT6</strain>
    </source>
</reference>
<evidence type="ECO:0000256" key="7">
    <source>
        <dbReference type="ARBA" id="ARBA00023065"/>
    </source>
</evidence>
<feature type="binding site" evidence="10">
    <location>
        <position position="18"/>
    </location>
    <ligand>
        <name>Fe cation</name>
        <dbReference type="ChEBI" id="CHEBI:24875"/>
        <label>1</label>
    </ligand>
</feature>
<dbReference type="PANTHER" id="PTHR30295">
    <property type="entry name" value="BACTERIOFERRITIN"/>
    <property type="match status" value="1"/>
</dbReference>
<feature type="binding site" evidence="10">
    <location>
        <position position="127"/>
    </location>
    <ligand>
        <name>Fe cation</name>
        <dbReference type="ChEBI" id="CHEBI:24875"/>
        <label>1</label>
    </ligand>
</feature>
<proteinExistence type="inferred from homology"/>
<dbReference type="GO" id="GO:0006879">
    <property type="term" value="P:intracellular iron ion homeostasis"/>
    <property type="evidence" value="ECO:0007669"/>
    <property type="project" value="UniProtKB-KW"/>
</dbReference>
<dbReference type="PANTHER" id="PTHR30295:SF9">
    <property type="entry name" value="BACTERIOFERRITIN"/>
    <property type="match status" value="1"/>
</dbReference>
<keyword evidence="9 10" id="KW-0479">Metal-binding</keyword>
<comment type="function">
    <text evidence="11">Iron-storage protein.</text>
</comment>
<dbReference type="GO" id="GO:0020037">
    <property type="term" value="F:heme binding"/>
    <property type="evidence" value="ECO:0007669"/>
    <property type="project" value="TreeGrafter"/>
</dbReference>
<dbReference type="InterPro" id="IPR012347">
    <property type="entry name" value="Ferritin-like"/>
</dbReference>
<evidence type="ECO:0000256" key="5">
    <source>
        <dbReference type="ARBA" id="ARBA00023002"/>
    </source>
</evidence>
<keyword evidence="3" id="KW-0813">Transport</keyword>
<dbReference type="Gene3D" id="1.20.1260.10">
    <property type="match status" value="1"/>
</dbReference>
<keyword evidence="5" id="KW-0560">Oxidoreductase</keyword>
<feature type="binding site" evidence="10">
    <location>
        <position position="127"/>
    </location>
    <ligand>
        <name>Fe cation</name>
        <dbReference type="ChEBI" id="CHEBI:24875"/>
        <label>2</label>
    </ligand>
</feature>
<evidence type="ECO:0000259" key="12">
    <source>
        <dbReference type="PROSITE" id="PS50905"/>
    </source>
</evidence>
<dbReference type="Proteomes" id="UP000050580">
    <property type="component" value="Unassembled WGS sequence"/>
</dbReference>
<keyword evidence="6 9" id="KW-0408">Iron</keyword>
<dbReference type="GO" id="GO:0004322">
    <property type="term" value="F:ferroxidase activity"/>
    <property type="evidence" value="ECO:0007669"/>
    <property type="project" value="TreeGrafter"/>
</dbReference>
<feature type="binding site" evidence="10">
    <location>
        <position position="51"/>
    </location>
    <ligand>
        <name>Fe cation</name>
        <dbReference type="ChEBI" id="CHEBI:24875"/>
        <label>2</label>
    </ligand>
</feature>
<dbReference type="InterPro" id="IPR002024">
    <property type="entry name" value="Bacterioferritin"/>
</dbReference>
<dbReference type="STRING" id="1610491.AAV94_07585"/>
<evidence type="ECO:0000256" key="2">
    <source>
        <dbReference type="ARBA" id="ARBA00022434"/>
    </source>
</evidence>
<feature type="binding site" evidence="10">
    <location>
        <position position="130"/>
    </location>
    <ligand>
        <name>Fe cation</name>
        <dbReference type="ChEBI" id="CHEBI:24875"/>
        <label>2</label>
    </ligand>
</feature>
<evidence type="ECO:0000256" key="11">
    <source>
        <dbReference type="RuleBase" id="RU000623"/>
    </source>
</evidence>
<dbReference type="GO" id="GO:0006826">
    <property type="term" value="P:iron ion transport"/>
    <property type="evidence" value="ECO:0007669"/>
    <property type="project" value="UniProtKB-KW"/>
</dbReference>
<accession>A0A0U1Q001</accession>
<feature type="binding site" evidence="10">
    <location>
        <position position="51"/>
    </location>
    <ligand>
        <name>Fe cation</name>
        <dbReference type="ChEBI" id="CHEBI:24875"/>
        <label>1</label>
    </ligand>
</feature>
<dbReference type="GO" id="GO:0005829">
    <property type="term" value="C:cytosol"/>
    <property type="evidence" value="ECO:0007669"/>
    <property type="project" value="TreeGrafter"/>
</dbReference>
<organism evidence="13 14">
    <name type="scientific">Lampropedia cohaerens</name>
    <dbReference type="NCBI Taxonomy" id="1610491"/>
    <lineage>
        <taxon>Bacteria</taxon>
        <taxon>Pseudomonadati</taxon>
        <taxon>Pseudomonadota</taxon>
        <taxon>Betaproteobacteria</taxon>
        <taxon>Burkholderiales</taxon>
        <taxon>Comamonadaceae</taxon>
        <taxon>Lampropedia</taxon>
    </lineage>
</organism>
<gene>
    <name evidence="13" type="ORF">AAV94_07585</name>
</gene>
<evidence type="ECO:0000256" key="1">
    <source>
        <dbReference type="ARBA" id="ARBA00008093"/>
    </source>
</evidence>
<sequence length="155" mass="18409">MKGDPQVIDTLVELLRGELAARDQYFYHSRRYDDLGLKKLYERLNHEMEEETQHADDIMRRIFLLEGKPDMRPLPFTPGDTVPEMLRKDLDTEIEVRDRLRAAMKLCEQHGDYVSRDMLLRQLIDTEEDHAYWLEQQLGLIEKIGLENYLQSQMG</sequence>
<evidence type="ECO:0000256" key="10">
    <source>
        <dbReference type="PIRSR" id="PIRSR002560-1"/>
    </source>
</evidence>
<comment type="caution">
    <text evidence="13">The sequence shown here is derived from an EMBL/GenBank/DDBJ whole genome shotgun (WGS) entry which is preliminary data.</text>
</comment>
<keyword evidence="11" id="KW-0349">Heme</keyword>
<dbReference type="GO" id="GO:0008199">
    <property type="term" value="F:ferric iron binding"/>
    <property type="evidence" value="ECO:0007669"/>
    <property type="project" value="InterPro"/>
</dbReference>
<feature type="binding site" evidence="10">
    <location>
        <position position="46"/>
    </location>
    <ligand>
        <name>Fe cation</name>
        <dbReference type="ChEBI" id="CHEBI:24875"/>
        <label>3</label>
    </ligand>
</feature>
<evidence type="ECO:0000256" key="9">
    <source>
        <dbReference type="PIRNR" id="PIRNR002560"/>
    </source>
</evidence>
<feature type="binding site" evidence="10">
    <location>
        <position position="50"/>
    </location>
    <ligand>
        <name>Fe cation</name>
        <dbReference type="ChEBI" id="CHEBI:24875"/>
        <label>3</label>
    </ligand>
</feature>
<keyword evidence="4" id="KW-0410">Iron transport</keyword>